<reference evidence="6 7" key="1">
    <citation type="journal article" date="2018" name="Front. Microbiol.">
        <title>Genomic and genetic insights into a cosmopolitan fungus, Paecilomyces variotii (Eurotiales).</title>
        <authorList>
            <person name="Urquhart A.S."/>
            <person name="Mondo S.J."/>
            <person name="Makela M.R."/>
            <person name="Hane J.K."/>
            <person name="Wiebenga A."/>
            <person name="He G."/>
            <person name="Mihaltcheva S."/>
            <person name="Pangilinan J."/>
            <person name="Lipzen A."/>
            <person name="Barry K."/>
            <person name="de Vries R.P."/>
            <person name="Grigoriev I.V."/>
            <person name="Idnurm A."/>
        </authorList>
    </citation>
    <scope>NUCLEOTIDE SEQUENCE [LARGE SCALE GENOMIC DNA]</scope>
    <source>
        <strain evidence="6 7">CBS 101075</strain>
    </source>
</reference>
<accession>A0A443HKF6</accession>
<evidence type="ECO:0000256" key="4">
    <source>
        <dbReference type="SAM" id="MobiDB-lite"/>
    </source>
</evidence>
<keyword evidence="1" id="KW-0346">Stress response</keyword>
<dbReference type="PANTHER" id="PTHR11527">
    <property type="entry name" value="HEAT-SHOCK PROTEIN 20 FAMILY MEMBER"/>
    <property type="match status" value="1"/>
</dbReference>
<gene>
    <name evidence="6" type="ORF">C8Q69DRAFT_94203</name>
</gene>
<feature type="compositionally biased region" description="Basic and acidic residues" evidence="4">
    <location>
        <begin position="93"/>
        <end position="102"/>
    </location>
</feature>
<feature type="compositionally biased region" description="Basic residues" evidence="4">
    <location>
        <begin position="103"/>
        <end position="128"/>
    </location>
</feature>
<evidence type="ECO:0000256" key="3">
    <source>
        <dbReference type="RuleBase" id="RU003616"/>
    </source>
</evidence>
<proteinExistence type="inferred from homology"/>
<dbReference type="STRING" id="264951.A0A443HKF6"/>
<feature type="compositionally biased region" description="Basic and acidic residues" evidence="4">
    <location>
        <begin position="297"/>
        <end position="314"/>
    </location>
</feature>
<feature type="region of interest" description="Disordered" evidence="4">
    <location>
        <begin position="297"/>
        <end position="368"/>
    </location>
</feature>
<dbReference type="VEuPathDB" id="FungiDB:C8Q69DRAFT_94203"/>
<feature type="compositionally biased region" description="Basic residues" evidence="4">
    <location>
        <begin position="144"/>
        <end position="157"/>
    </location>
</feature>
<name>A0A443HKF6_BYSSP</name>
<protein>
    <recommendedName>
        <fullName evidence="5">SHSP domain-containing protein</fullName>
    </recommendedName>
</protein>
<dbReference type="PROSITE" id="PS01031">
    <property type="entry name" value="SHSP"/>
    <property type="match status" value="1"/>
</dbReference>
<dbReference type="InterPro" id="IPR002068">
    <property type="entry name" value="A-crystallin/Hsp20_dom"/>
</dbReference>
<dbReference type="Pfam" id="PF00011">
    <property type="entry name" value="HSP20"/>
    <property type="match status" value="1"/>
</dbReference>
<dbReference type="Proteomes" id="UP000283841">
    <property type="component" value="Unassembled WGS sequence"/>
</dbReference>
<feature type="compositionally biased region" description="Acidic residues" evidence="4">
    <location>
        <begin position="349"/>
        <end position="358"/>
    </location>
</feature>
<evidence type="ECO:0000256" key="1">
    <source>
        <dbReference type="ARBA" id="ARBA00023016"/>
    </source>
</evidence>
<feature type="compositionally biased region" description="Basic and acidic residues" evidence="4">
    <location>
        <begin position="331"/>
        <end position="342"/>
    </location>
</feature>
<dbReference type="RefSeq" id="XP_028481968.1">
    <property type="nucleotide sequence ID" value="XM_028634187.1"/>
</dbReference>
<evidence type="ECO:0000313" key="6">
    <source>
        <dbReference type="EMBL" id="RWQ92323.1"/>
    </source>
</evidence>
<feature type="region of interest" description="Disordered" evidence="4">
    <location>
        <begin position="25"/>
        <end position="157"/>
    </location>
</feature>
<evidence type="ECO:0000256" key="2">
    <source>
        <dbReference type="PROSITE-ProRule" id="PRU00285"/>
    </source>
</evidence>
<dbReference type="GeneID" id="39603464"/>
<evidence type="ECO:0000313" key="7">
    <source>
        <dbReference type="Proteomes" id="UP000283841"/>
    </source>
</evidence>
<feature type="compositionally biased region" description="Basic residues" evidence="4">
    <location>
        <begin position="34"/>
        <end position="45"/>
    </location>
</feature>
<evidence type="ECO:0000259" key="5">
    <source>
        <dbReference type="PROSITE" id="PS01031"/>
    </source>
</evidence>
<comment type="similarity">
    <text evidence="2 3">Belongs to the small heat shock protein (HSP20) family.</text>
</comment>
<comment type="caution">
    <text evidence="6">The sequence shown here is derived from an EMBL/GenBank/DDBJ whole genome shotgun (WGS) entry which is preliminary data.</text>
</comment>
<organism evidence="6 7">
    <name type="scientific">Byssochlamys spectabilis</name>
    <name type="common">Paecilomyces variotii</name>
    <dbReference type="NCBI Taxonomy" id="264951"/>
    <lineage>
        <taxon>Eukaryota</taxon>
        <taxon>Fungi</taxon>
        <taxon>Dikarya</taxon>
        <taxon>Ascomycota</taxon>
        <taxon>Pezizomycotina</taxon>
        <taxon>Eurotiomycetes</taxon>
        <taxon>Eurotiomycetidae</taxon>
        <taxon>Eurotiales</taxon>
        <taxon>Thermoascaceae</taxon>
        <taxon>Paecilomyces</taxon>
    </lineage>
</organism>
<dbReference type="CDD" id="cd06464">
    <property type="entry name" value="ACD_sHsps-like"/>
    <property type="match status" value="1"/>
</dbReference>
<feature type="compositionally biased region" description="Basic and acidic residues" evidence="4">
    <location>
        <begin position="359"/>
        <end position="368"/>
    </location>
</feature>
<dbReference type="EMBL" id="RCNU01000013">
    <property type="protein sequence ID" value="RWQ92323.1"/>
    <property type="molecule type" value="Genomic_DNA"/>
</dbReference>
<feature type="domain" description="SHSP" evidence="5">
    <location>
        <begin position="173"/>
        <end position="297"/>
    </location>
</feature>
<keyword evidence="7" id="KW-1185">Reference proteome</keyword>
<dbReference type="InterPro" id="IPR031107">
    <property type="entry name" value="Small_HSP"/>
</dbReference>
<sequence length="368" mass="40336">MASVHHFHHHPHSFHGFGESPMDMGSGPFFGPHGHPHHHRHHHHGPPPFWEHAHGSWQAQECSDHPSSEEADDASPSENEGTAAPRAGPGDQAGERSPEGRRQGRRGRGHAHGHHHGGPRAFRGHGPGHHGFAAFSTDFTRGRGGFHGHRGGPRGHGPHFGRRGGHFHGPTLNQEIDFIPRADVFSTANEFVVHVPLPGAKKSDISVEYDADHSSLRLKGVVHRPGITEEMKDALVLDGHAYWTGAFERKIKLGYRREPAHIDSDKITASLNDGILVVVLPKIAVDPENQTKKIRIEVVDDKTDSTGEDRKADEEQSPPAAQLDAMTVDSETEKGEDGERVHTPGPESDFSDVEEEAEGHEYVKVDVQ</sequence>
<dbReference type="AlphaFoldDB" id="A0A443HKF6"/>
<dbReference type="SUPFAM" id="SSF49764">
    <property type="entry name" value="HSP20-like chaperones"/>
    <property type="match status" value="1"/>
</dbReference>
<dbReference type="Gene3D" id="2.60.40.790">
    <property type="match status" value="1"/>
</dbReference>
<dbReference type="InterPro" id="IPR008978">
    <property type="entry name" value="HSP20-like_chaperone"/>
</dbReference>